<gene>
    <name evidence="2" type="ORF">ITP53_45105</name>
</gene>
<keyword evidence="3" id="KW-1185">Reference proteome</keyword>
<protein>
    <recommendedName>
        <fullName evidence="4">Beta/gamma crystallin</fullName>
    </recommendedName>
</protein>
<name>A0A931AKR4_9ACTN</name>
<reference evidence="2" key="1">
    <citation type="submission" date="2020-11" db="EMBL/GenBank/DDBJ databases">
        <title>Whole-genome analyses of Nonomuraea sp. K274.</title>
        <authorList>
            <person name="Veyisoglu A."/>
        </authorList>
    </citation>
    <scope>NUCLEOTIDE SEQUENCE</scope>
    <source>
        <strain evidence="2">K274</strain>
    </source>
</reference>
<feature type="chain" id="PRO_5038842926" description="Beta/gamma crystallin" evidence="1">
    <location>
        <begin position="23"/>
        <end position="125"/>
    </location>
</feature>
<dbReference type="Proteomes" id="UP000605361">
    <property type="component" value="Unassembled WGS sequence"/>
</dbReference>
<comment type="caution">
    <text evidence="2">The sequence shown here is derived from an EMBL/GenBank/DDBJ whole genome shotgun (WGS) entry which is preliminary data.</text>
</comment>
<evidence type="ECO:0000256" key="1">
    <source>
        <dbReference type="SAM" id="SignalP"/>
    </source>
</evidence>
<organism evidence="2 3">
    <name type="scientific">Nonomuraea cypriaca</name>
    <dbReference type="NCBI Taxonomy" id="1187855"/>
    <lineage>
        <taxon>Bacteria</taxon>
        <taxon>Bacillati</taxon>
        <taxon>Actinomycetota</taxon>
        <taxon>Actinomycetes</taxon>
        <taxon>Streptosporangiales</taxon>
        <taxon>Streptosporangiaceae</taxon>
        <taxon>Nonomuraea</taxon>
    </lineage>
</organism>
<evidence type="ECO:0000313" key="3">
    <source>
        <dbReference type="Proteomes" id="UP000605361"/>
    </source>
</evidence>
<dbReference type="EMBL" id="JADOGI010000230">
    <property type="protein sequence ID" value="MBF8192744.1"/>
    <property type="molecule type" value="Genomic_DNA"/>
</dbReference>
<sequence length="125" mass="13352">MRIRAKVTLTVASVAASMFAYSAAAPASFATTGSAESVAVSTGTQQALDVIRGKTRCFSYSYGDDGTSSVTVYYHNRCKHSRGLKIRVAQASDKCIWVRGGDYGSHKFKGPHPTVQSIKEVSHCG</sequence>
<evidence type="ECO:0008006" key="4">
    <source>
        <dbReference type="Google" id="ProtNLM"/>
    </source>
</evidence>
<dbReference type="RefSeq" id="WP_195901629.1">
    <property type="nucleotide sequence ID" value="NZ_JADOGI010000230.1"/>
</dbReference>
<dbReference type="AlphaFoldDB" id="A0A931AKR4"/>
<accession>A0A931AKR4</accession>
<evidence type="ECO:0000313" key="2">
    <source>
        <dbReference type="EMBL" id="MBF8192744.1"/>
    </source>
</evidence>
<feature type="signal peptide" evidence="1">
    <location>
        <begin position="1"/>
        <end position="22"/>
    </location>
</feature>
<keyword evidence="1" id="KW-0732">Signal</keyword>
<proteinExistence type="predicted"/>